<comment type="caution">
    <text evidence="7">The sequence shown here is derived from an EMBL/GenBank/DDBJ whole genome shotgun (WGS) entry which is preliminary data.</text>
</comment>
<dbReference type="EMBL" id="CAVMBE010000069">
    <property type="protein sequence ID" value="CAK4032729.1"/>
    <property type="molecule type" value="Genomic_DNA"/>
</dbReference>
<feature type="transmembrane region" description="Helical" evidence="4">
    <location>
        <begin position="393"/>
        <end position="413"/>
    </location>
</feature>
<feature type="transmembrane region" description="Helical" evidence="4">
    <location>
        <begin position="178"/>
        <end position="199"/>
    </location>
</feature>
<feature type="transmembrane region" description="Helical" evidence="4">
    <location>
        <begin position="323"/>
        <end position="341"/>
    </location>
</feature>
<keyword evidence="4" id="KW-0812">Transmembrane</keyword>
<evidence type="ECO:0000256" key="1">
    <source>
        <dbReference type="ARBA" id="ARBA00010118"/>
    </source>
</evidence>
<dbReference type="AlphaFoldDB" id="A0AAI8Z574"/>
<keyword evidence="2" id="KW-0808">Transferase</keyword>
<gene>
    <name evidence="7" type="ORF">LECACI_7A007887</name>
</gene>
<evidence type="ECO:0000256" key="3">
    <source>
        <dbReference type="SAM" id="MobiDB-lite"/>
    </source>
</evidence>
<dbReference type="InterPro" id="IPR006598">
    <property type="entry name" value="CAP10"/>
</dbReference>
<feature type="chain" id="PRO_5042601715" evidence="5">
    <location>
        <begin position="23"/>
        <end position="985"/>
    </location>
</feature>
<feature type="domain" description="Glycosyl transferase CAP10" evidence="6">
    <location>
        <begin position="679"/>
        <end position="976"/>
    </location>
</feature>
<comment type="similarity">
    <text evidence="1">Belongs to the glycosyltransferase 90 family.</text>
</comment>
<dbReference type="SMART" id="SM00672">
    <property type="entry name" value="CAP10"/>
    <property type="match status" value="1"/>
</dbReference>
<feature type="signal peptide" evidence="5">
    <location>
        <begin position="1"/>
        <end position="22"/>
    </location>
</feature>
<evidence type="ECO:0000256" key="4">
    <source>
        <dbReference type="SAM" id="Phobius"/>
    </source>
</evidence>
<feature type="transmembrane region" description="Helical" evidence="4">
    <location>
        <begin position="259"/>
        <end position="278"/>
    </location>
</feature>
<keyword evidence="5" id="KW-0732">Signal</keyword>
<feature type="transmembrane region" description="Helical" evidence="4">
    <location>
        <begin position="293"/>
        <end position="316"/>
    </location>
</feature>
<feature type="transmembrane region" description="Helical" evidence="4">
    <location>
        <begin position="219"/>
        <end position="239"/>
    </location>
</feature>
<dbReference type="InterPro" id="IPR051091">
    <property type="entry name" value="O-Glucosyltr/Glycosyltrsf_90"/>
</dbReference>
<accession>A0AAI8Z574</accession>
<dbReference type="PANTHER" id="PTHR12203">
    <property type="entry name" value="KDEL LYS-ASP-GLU-LEU CONTAINING - RELATED"/>
    <property type="match status" value="1"/>
</dbReference>
<dbReference type="GO" id="GO:0016740">
    <property type="term" value="F:transferase activity"/>
    <property type="evidence" value="ECO:0007669"/>
    <property type="project" value="UniProtKB-KW"/>
</dbReference>
<name>A0AAI8Z574_9PEZI</name>
<organism evidence="7 8">
    <name type="scientific">Lecanosticta acicola</name>
    <dbReference type="NCBI Taxonomy" id="111012"/>
    <lineage>
        <taxon>Eukaryota</taxon>
        <taxon>Fungi</taxon>
        <taxon>Dikarya</taxon>
        <taxon>Ascomycota</taxon>
        <taxon>Pezizomycotina</taxon>
        <taxon>Dothideomycetes</taxon>
        <taxon>Dothideomycetidae</taxon>
        <taxon>Mycosphaerellales</taxon>
        <taxon>Mycosphaerellaceae</taxon>
        <taxon>Lecanosticta</taxon>
    </lineage>
</organism>
<protein>
    <submittedName>
        <fullName evidence="7">Glycosyltransferase family 90</fullName>
    </submittedName>
</protein>
<reference evidence="7" key="1">
    <citation type="submission" date="2023-11" db="EMBL/GenBank/DDBJ databases">
        <authorList>
            <person name="Alioto T."/>
            <person name="Alioto T."/>
            <person name="Gomez Garrido J."/>
        </authorList>
    </citation>
    <scope>NUCLEOTIDE SEQUENCE</scope>
</reference>
<evidence type="ECO:0000256" key="2">
    <source>
        <dbReference type="ARBA" id="ARBA00022679"/>
    </source>
</evidence>
<dbReference type="Proteomes" id="UP001296104">
    <property type="component" value="Unassembled WGS sequence"/>
</dbReference>
<keyword evidence="8" id="KW-1185">Reference proteome</keyword>
<proteinExistence type="inferred from homology"/>
<evidence type="ECO:0000256" key="5">
    <source>
        <dbReference type="SAM" id="SignalP"/>
    </source>
</evidence>
<dbReference type="Pfam" id="PF05686">
    <property type="entry name" value="Glyco_transf_90"/>
    <property type="match status" value="1"/>
</dbReference>
<feature type="region of interest" description="Disordered" evidence="3">
    <location>
        <begin position="592"/>
        <end position="619"/>
    </location>
</feature>
<evidence type="ECO:0000313" key="8">
    <source>
        <dbReference type="Proteomes" id="UP001296104"/>
    </source>
</evidence>
<sequence>MHRARWPAVSGLVLGTVLLSRSAQTTFAFDKAVHTGIVTLLCAGVATLGLSKWLGEGDGAQSHKGQRYEAVPLNDVGEPHASRQPSPVRNEVEYPSSLRKQQIYIVLLSLLLSLRVELMREVLRNVQCSSLNWEPWVPVAIAAWDYWTVQRKKRCPDFDDEGASVYETLEQSVVRAPFSLLAMVSLSCAGGMLALASTSSPKSTFICAAGLPYRWMVPLLQHLGTVVDVLVIFCIAKLLTQQDSRGPRSPSSKIASVGYALLLSAATLLIIGIVYFIVQDSDRDWILTIPHTFFWSVLKLECYVCFTALCAFLLILDVGVMTTTLLTAFTALTTITTTAAWQNAHPFPPAPFGLAYLGVCLAILGFMSYFHLETISDGRNSRPGRVLFQRVPSLFYLGMLVLFFLWSGMWVSYKRDVSFHPIDMLIYEAEEQHQAYVNATARSIDLSGAVSEYQNRYSRLPPPGFDHWYMFARQRNSTVIDGFDSIDYDLLPFWALAPAEIRQRTWELISNPWNDAAGISVRNGKVSVMPNVVPTHMWMLEGLVEMIGEFSRWLPDMDLAFNINDEPRVALPYKEISTLRSIGSESTIQLSVEPEDRNFSTDRAGQWRPVPEEPNPETPLQELSWAPTFHRYGSIGCHPDSPARSQRRWDVGSLCLSCIYSHSLGAFISDWSKASDVCQQPDLADIHGFYMSPAAFKGSRELYPIFSQSKAKGFNDILYPSAWNYIDKATYSPSDENPDKAFKEKENKLFWRGATSEGVSSGRGQWRGMTRQRFNHLATDINGTTAAQPIMIPTGSGNKLEYINLPISTLQKLLPTDVHIVDAIARCAAEDCPIQHHEFSPLAPPIDFQSHWQYKYLLDLDGAGFSGRFLPFLHSRSVVFKSALFREWWDDRLTPWVHFVPLDLRGHGFWATLAYFTGINSTIDGIGKVEIPAKTRQGERIAEQGREWAGKVLRKEDMEIYFFRLLLEWGRLTDDKRDSLGFEGA</sequence>
<evidence type="ECO:0000313" key="7">
    <source>
        <dbReference type="EMBL" id="CAK4032729.1"/>
    </source>
</evidence>
<evidence type="ECO:0000259" key="6">
    <source>
        <dbReference type="SMART" id="SM00672"/>
    </source>
</evidence>
<feature type="transmembrane region" description="Helical" evidence="4">
    <location>
        <begin position="353"/>
        <end position="372"/>
    </location>
</feature>
<keyword evidence="4" id="KW-0472">Membrane</keyword>
<keyword evidence="4" id="KW-1133">Transmembrane helix</keyword>
<dbReference type="PANTHER" id="PTHR12203:SF35">
    <property type="entry name" value="PROTEIN O-GLUCOSYLTRANSFERASE 1"/>
    <property type="match status" value="1"/>
</dbReference>